<organism evidence="1">
    <name type="scientific">marine sediment metagenome</name>
    <dbReference type="NCBI Taxonomy" id="412755"/>
    <lineage>
        <taxon>unclassified sequences</taxon>
        <taxon>metagenomes</taxon>
        <taxon>ecological metagenomes</taxon>
    </lineage>
</organism>
<sequence length="54" mass="6666">MKEIKRHLWWVCRHLQWVCEKAQTEPETLDRQQALKLLAEAEQEFEFARKLLEQ</sequence>
<evidence type="ECO:0000313" key="1">
    <source>
        <dbReference type="EMBL" id="GAH47726.1"/>
    </source>
</evidence>
<dbReference type="AlphaFoldDB" id="X1FPW8"/>
<evidence type="ECO:0008006" key="2">
    <source>
        <dbReference type="Google" id="ProtNLM"/>
    </source>
</evidence>
<name>X1FPW8_9ZZZZ</name>
<accession>X1FPW8</accession>
<comment type="caution">
    <text evidence="1">The sequence shown here is derived from an EMBL/GenBank/DDBJ whole genome shotgun (WGS) entry which is preliminary data.</text>
</comment>
<reference evidence="1" key="1">
    <citation type="journal article" date="2014" name="Front. Microbiol.">
        <title>High frequency of phylogenetically diverse reductive dehalogenase-homologous genes in deep subseafloor sedimentary metagenomes.</title>
        <authorList>
            <person name="Kawai M."/>
            <person name="Futagami T."/>
            <person name="Toyoda A."/>
            <person name="Takaki Y."/>
            <person name="Nishi S."/>
            <person name="Hori S."/>
            <person name="Arai W."/>
            <person name="Tsubouchi T."/>
            <person name="Morono Y."/>
            <person name="Uchiyama I."/>
            <person name="Ito T."/>
            <person name="Fujiyama A."/>
            <person name="Inagaki F."/>
            <person name="Takami H."/>
        </authorList>
    </citation>
    <scope>NUCLEOTIDE SEQUENCE</scope>
    <source>
        <strain evidence="1">Expedition CK06-06</strain>
    </source>
</reference>
<proteinExistence type="predicted"/>
<protein>
    <recommendedName>
        <fullName evidence="2">HEPN domain-containing protein</fullName>
    </recommendedName>
</protein>
<gene>
    <name evidence="1" type="ORF">S03H2_37150</name>
</gene>
<dbReference type="EMBL" id="BARU01022837">
    <property type="protein sequence ID" value="GAH47726.1"/>
    <property type="molecule type" value="Genomic_DNA"/>
</dbReference>